<evidence type="ECO:0000313" key="2">
    <source>
        <dbReference type="Proteomes" id="UP000190787"/>
    </source>
</evidence>
<dbReference type="RefSeq" id="WP_078604234.1">
    <property type="nucleotide sequence ID" value="NZ_MPZV01000001.1"/>
</dbReference>
<dbReference type="Proteomes" id="UP000190787">
    <property type="component" value="Unassembled WGS sequence"/>
</dbReference>
<name>A0ABX3N280_9RHOB</name>
<comment type="caution">
    <text evidence="1">The sequence shown here is derived from an EMBL/GenBank/DDBJ whole genome shotgun (WGS) entry which is preliminary data.</text>
</comment>
<reference evidence="1 2" key="1">
    <citation type="submission" date="2016-11" db="EMBL/GenBank/DDBJ databases">
        <title>A multilocus sequence analysis scheme for characterization of bacteria in the genus Thioclava.</title>
        <authorList>
            <person name="Liu Y."/>
            <person name="Shao Z."/>
        </authorList>
    </citation>
    <scope>NUCLEOTIDE SEQUENCE [LARGE SCALE GENOMIC DNA]</scope>
    <source>
        <strain evidence="1 2">TAW-CT134</strain>
    </source>
</reference>
<protein>
    <recommendedName>
        <fullName evidence="3">Glycosyltransferase</fullName>
    </recommendedName>
</protein>
<accession>A0ABX3N280</accession>
<gene>
    <name evidence="1" type="ORF">BMI91_05680</name>
</gene>
<dbReference type="Gene3D" id="3.40.50.2000">
    <property type="entry name" value="Glycogen Phosphorylase B"/>
    <property type="match status" value="1"/>
</dbReference>
<sequence>MSAAGIIYSRTDKGHKISYGLTLRALYGFEVRHGERSAALLRDLVAAPNLIFSTLDDDYITFFRVALARWLRRRPTSALFLRPQTCLAPRSAVQRLKCALFRAIRGLGIANVLTIVSFEAEPAYAGMAADWVDDPEFFDLDMKLTEGTLPTTPLSDTAQARAAGRSIVAMPGALTARKGLAVLVEILEADPTLADRVLFVSAGRIDAASADLAQRFVALGGMATDRFVEDDELFSLYRVADYMWAAYAPEYDQSSGVYGRALQTGCPVVVRADSLIERLAGAAGLVTLAVPFDDPAAALAAFAAAAPHPRGVEAAARIDTDGNAARRARFVACIDRGLTPDARKGGADA</sequence>
<proteinExistence type="predicted"/>
<dbReference type="EMBL" id="MPZV01000001">
    <property type="protein sequence ID" value="OOY25878.1"/>
    <property type="molecule type" value="Genomic_DNA"/>
</dbReference>
<evidence type="ECO:0000313" key="1">
    <source>
        <dbReference type="EMBL" id="OOY25878.1"/>
    </source>
</evidence>
<organism evidence="1 2">
    <name type="scientific">Thioclava sediminum</name>
    <dbReference type="NCBI Taxonomy" id="1915319"/>
    <lineage>
        <taxon>Bacteria</taxon>
        <taxon>Pseudomonadati</taxon>
        <taxon>Pseudomonadota</taxon>
        <taxon>Alphaproteobacteria</taxon>
        <taxon>Rhodobacterales</taxon>
        <taxon>Paracoccaceae</taxon>
        <taxon>Thioclava</taxon>
    </lineage>
</organism>
<dbReference type="SUPFAM" id="SSF53756">
    <property type="entry name" value="UDP-Glycosyltransferase/glycogen phosphorylase"/>
    <property type="match status" value="1"/>
</dbReference>
<evidence type="ECO:0008006" key="3">
    <source>
        <dbReference type="Google" id="ProtNLM"/>
    </source>
</evidence>
<keyword evidence="2" id="KW-1185">Reference proteome</keyword>